<feature type="region of interest" description="Disordered" evidence="1">
    <location>
        <begin position="210"/>
        <end position="284"/>
    </location>
</feature>
<evidence type="ECO:0000313" key="3">
    <source>
        <dbReference type="EMBL" id="CAD8570892.1"/>
    </source>
</evidence>
<feature type="region of interest" description="Disordered" evidence="1">
    <location>
        <begin position="525"/>
        <end position="561"/>
    </location>
</feature>
<reference evidence="4 5" key="1">
    <citation type="submission" date="2019-07" db="EMBL/GenBank/DDBJ databases">
        <title>Genomes of Cafeteria roenbergensis.</title>
        <authorList>
            <person name="Fischer M.G."/>
            <person name="Hackl T."/>
            <person name="Roman M."/>
        </authorList>
    </citation>
    <scope>NUCLEOTIDE SEQUENCE [LARGE SCALE GENOMIC DNA]</scope>
    <source>
        <strain evidence="4 5">E4-10P</strain>
    </source>
</reference>
<feature type="transmembrane region" description="Helical" evidence="2">
    <location>
        <begin position="20"/>
        <end position="41"/>
    </location>
</feature>
<feature type="region of interest" description="Disordered" evidence="1">
    <location>
        <begin position="480"/>
        <end position="513"/>
    </location>
</feature>
<feature type="compositionally biased region" description="Acidic residues" evidence="1">
    <location>
        <begin position="619"/>
        <end position="629"/>
    </location>
</feature>
<sequence>MAVAQDATGVPREWLVQLGSGWYAFIGTSGVAFALATTYACSQFLHRTLELSRAAKRSRSVAARSGGCTTEYRRLMMGLSTVALALRTLWHLDPASFEGILPRAVSFLLLRVPQCVLFLQALFVVAFTRRFTISMLKLSRIKSKITVGRYKYVFAVVAVLLVVAVACGFVGSLGTLATPLHLAEQGIFASVAVFTTTAGFVFARGFRAATSSTGAPSPVATQSPLTLPPGRSKALPAPPRAAAQPPGGAQAAAPASDAAGAVTRAASAPDAASDGVGGDGRWANPTVRLSRSFRMSFRSSRSIFSSASGSGFGSGSPTQAGQGQSVRARRGSRMAAQMQGAVFVGIAGAVGMGAALAWSVATGLPTPQEWLSFTALFRALELVLASSALYTVASARNRLARPVCPYHLLDFALCVWWPQCPCPRKKRLRPHIAGEAPGAPAAVEAAAAPLPLRAPQKQERPSLGRDMSFRSRLQLQVLASTASPAAKQPRGRVPRSRASRTYGPQGALVPDADAGGQSLATAQLGPARAQLASRDARAKFARPAPPPKPSNRVPSALAATAAEPSTCHAQGADCLPADSQVGAVGGGIDGAELLDGSDRKRAPSGTALSESDGAGSSSDECDSESDGSDSDSARGTRLPRMPRVSVLSWTAEKS</sequence>
<protein>
    <submittedName>
        <fullName evidence="4">Uncharacterized protein</fullName>
    </submittedName>
</protein>
<evidence type="ECO:0000313" key="4">
    <source>
        <dbReference type="EMBL" id="KAA0170358.1"/>
    </source>
</evidence>
<name>A0A5A8DYR1_CAFRO</name>
<evidence type="ECO:0000256" key="2">
    <source>
        <dbReference type="SAM" id="Phobius"/>
    </source>
</evidence>
<feature type="region of interest" description="Disordered" evidence="1">
    <location>
        <begin position="586"/>
        <end position="654"/>
    </location>
</feature>
<proteinExistence type="predicted"/>
<feature type="region of interest" description="Disordered" evidence="1">
    <location>
        <begin position="306"/>
        <end position="331"/>
    </location>
</feature>
<feature type="compositionally biased region" description="Basic residues" evidence="1">
    <location>
        <begin position="489"/>
        <end position="498"/>
    </location>
</feature>
<keyword evidence="2" id="KW-0812">Transmembrane</keyword>
<dbReference type="Proteomes" id="UP000322899">
    <property type="component" value="Unassembled WGS sequence"/>
</dbReference>
<evidence type="ECO:0000313" key="5">
    <source>
        <dbReference type="Proteomes" id="UP000322899"/>
    </source>
</evidence>
<keyword evidence="2" id="KW-0472">Membrane</keyword>
<feature type="transmembrane region" description="Helical" evidence="2">
    <location>
        <begin position="152"/>
        <end position="174"/>
    </location>
</feature>
<feature type="compositionally biased region" description="Low complexity" evidence="1">
    <location>
        <begin position="609"/>
        <end position="618"/>
    </location>
</feature>
<feature type="transmembrane region" description="Helical" evidence="2">
    <location>
        <begin position="186"/>
        <end position="203"/>
    </location>
</feature>
<evidence type="ECO:0000256" key="1">
    <source>
        <dbReference type="SAM" id="MobiDB-lite"/>
    </source>
</evidence>
<feature type="transmembrane region" description="Helical" evidence="2">
    <location>
        <begin position="104"/>
        <end position="131"/>
    </location>
</feature>
<feature type="transmembrane region" description="Helical" evidence="2">
    <location>
        <begin position="75"/>
        <end position="92"/>
    </location>
</feature>
<feature type="compositionally biased region" description="Low complexity" evidence="1">
    <location>
        <begin position="240"/>
        <end position="261"/>
    </location>
</feature>
<dbReference type="EMBL" id="VLTO01000061">
    <property type="protein sequence ID" value="KAA0170358.1"/>
    <property type="molecule type" value="Genomic_DNA"/>
</dbReference>
<feature type="compositionally biased region" description="Polar residues" evidence="1">
    <location>
        <begin position="210"/>
        <end position="225"/>
    </location>
</feature>
<organism evidence="4 5">
    <name type="scientific">Cafeteria roenbergensis</name>
    <name type="common">Marine flagellate</name>
    <dbReference type="NCBI Taxonomy" id="33653"/>
    <lineage>
        <taxon>Eukaryota</taxon>
        <taxon>Sar</taxon>
        <taxon>Stramenopiles</taxon>
        <taxon>Bigyra</taxon>
        <taxon>Opalozoa</taxon>
        <taxon>Bicosoecida</taxon>
        <taxon>Cafeteriaceae</taxon>
        <taxon>Cafeteria</taxon>
    </lineage>
</organism>
<accession>A0A5A8DYR1</accession>
<dbReference type="EMBL" id="HBET01022295">
    <property type="protein sequence ID" value="CAD8570892.1"/>
    <property type="molecule type" value="Transcribed_RNA"/>
</dbReference>
<dbReference type="AlphaFoldDB" id="A0A5A8DYR1"/>
<keyword evidence="2" id="KW-1133">Transmembrane helix</keyword>
<feature type="transmembrane region" description="Helical" evidence="2">
    <location>
        <begin position="340"/>
        <end position="358"/>
    </location>
</feature>
<gene>
    <name evidence="3" type="ORF">CROE0942_LOCUS15272</name>
    <name evidence="4" type="ORF">FNF27_06615</name>
</gene>
<reference evidence="3" key="2">
    <citation type="submission" date="2021-01" db="EMBL/GenBank/DDBJ databases">
        <authorList>
            <person name="Corre E."/>
            <person name="Pelletier E."/>
            <person name="Niang G."/>
            <person name="Scheremetjew M."/>
            <person name="Finn R."/>
            <person name="Kale V."/>
            <person name="Holt S."/>
            <person name="Cochrane G."/>
            <person name="Meng A."/>
            <person name="Brown T."/>
            <person name="Cohen L."/>
        </authorList>
    </citation>
    <scope>NUCLEOTIDE SEQUENCE</scope>
    <source>
        <strain evidence="3">E4-10</strain>
    </source>
</reference>